<proteinExistence type="predicted"/>
<dbReference type="EMBL" id="JGDJ01000101">
    <property type="protein sequence ID" value="EXZ31022.1"/>
    <property type="molecule type" value="Genomic_DNA"/>
</dbReference>
<dbReference type="AlphaFoldDB" id="A0A015YGJ0"/>
<dbReference type="PATRIC" id="fig|1339327.3.peg.472"/>
<name>A0A015YGJ0_BACFG</name>
<evidence type="ECO:0000313" key="1">
    <source>
        <dbReference type="EMBL" id="EXZ31022.1"/>
    </source>
</evidence>
<sequence>MRTAAFPPPAPAMPAAWPATSRVRPVKKRIPDTTDGPKRIGYYLEPLRGIASNPDRQRILKDFFKETYV</sequence>
<organism evidence="1 2">
    <name type="scientific">Bacteroides fragilis str. S36L11</name>
    <dbReference type="NCBI Taxonomy" id="1339327"/>
    <lineage>
        <taxon>Bacteria</taxon>
        <taxon>Pseudomonadati</taxon>
        <taxon>Bacteroidota</taxon>
        <taxon>Bacteroidia</taxon>
        <taxon>Bacteroidales</taxon>
        <taxon>Bacteroidaceae</taxon>
        <taxon>Bacteroides</taxon>
    </lineage>
</organism>
<protein>
    <submittedName>
        <fullName evidence="1">Uncharacterized protein</fullName>
    </submittedName>
</protein>
<dbReference type="RefSeq" id="WP_032569428.1">
    <property type="nucleotide sequence ID" value="NZ_JGDJ01000101.1"/>
</dbReference>
<accession>A0A015YGJ0</accession>
<comment type="caution">
    <text evidence="1">The sequence shown here is derived from an EMBL/GenBank/DDBJ whole genome shotgun (WGS) entry which is preliminary data.</text>
</comment>
<dbReference type="Proteomes" id="UP000022082">
    <property type="component" value="Unassembled WGS sequence"/>
</dbReference>
<gene>
    <name evidence="1" type="ORF">M136_5243</name>
</gene>
<evidence type="ECO:0000313" key="2">
    <source>
        <dbReference type="Proteomes" id="UP000022082"/>
    </source>
</evidence>
<reference evidence="1 2" key="1">
    <citation type="submission" date="2014-02" db="EMBL/GenBank/DDBJ databases">
        <authorList>
            <person name="Sears C."/>
            <person name="Carroll K."/>
            <person name="Sack B.R."/>
            <person name="Qadri F."/>
            <person name="Myers L.L."/>
            <person name="Chung G.-T."/>
            <person name="Escheverria P."/>
            <person name="Fraser C.M."/>
            <person name="Sadzewicz L."/>
            <person name="Shefchek K.A."/>
            <person name="Tallon L."/>
            <person name="Das S.P."/>
            <person name="Daugherty S."/>
            <person name="Mongodin E.F."/>
        </authorList>
    </citation>
    <scope>NUCLEOTIDE SEQUENCE [LARGE SCALE GENOMIC DNA]</scope>
    <source>
        <strain evidence="1 2">S36L11</strain>
    </source>
</reference>